<evidence type="ECO:0000256" key="1">
    <source>
        <dbReference type="ARBA" id="ARBA00004141"/>
    </source>
</evidence>
<evidence type="ECO:0000256" key="7">
    <source>
        <dbReference type="SAM" id="MobiDB-lite"/>
    </source>
</evidence>
<dbReference type="PANTHER" id="PTHR15819:SF11">
    <property type="entry name" value="MID1, ISOFORM A"/>
    <property type="match status" value="1"/>
</dbReference>
<sequence length="882" mass="96153">MRPEGSCRNAKRLLAGPDRPGSSSAHPPSRTHRRQRRARGGKTKSAARAPGPVARPELVLMCPRRNTVRITVPKAEPTRDKKKKEKKKKSFKKTHSDADTAAGAPRRSRARRVFFRRILPPPPARPSTTYVPRARPDPPGDSRRRRRPHRRSRSSPFSPSADKIHCGGGGAVYIVRVRMRSCVCVCTFPSPPSPGNAPRLVTAYILSGINKNRGGAHAPARPPVLRARGPAWCATASHPLRCGRGFRARASYRSGGGGGGGGGERWPLPAPSRAATTVRVDPDHGRGTVGVGFRGSPVVPVTDRARNAPRVIGPRPVTPAPHHPTAVVAAVRGSVVSRPPTMAYRAYRDRGHDRPSLRRHEQQRYRYHYHYHYRRDRCRCRGPRGGGGRARADDTAPPAPWCSGSSIVAACGQRTAAVVAGLLLWSIVRVTSPATRHDLWRHDDATTTHHRSHRRIGVSGHPSDSRSSIIIAAQLPRATGSSVKYQKEKCGFRGETAGSVVIEWWRRFRRYNARCQHRWRSLLVMTAAGASSTSAAATATVTATVNTTAAVHSTTSTTSTTPRSTTSADDAAAAKRALAAEKNATAAADRKTACEVVRVSVRKPACSGQISEGPGPPPPLRLPPSRCPAATCAASRVDRSSDNNKNKNINNKDNVNNYDRNINNNSNINSNDNGNNNKNSNHQCLEYVRPELMPEMCPSDPIAYIRPGRLSRYRLRHCCHHTVESVVQRPYRDRSSCVERVNEAMRMDSVAAAMSCQFDEVLARYDCKQQYSAKTCDSCKDAYALWACSAVLPHWTTTGRTTTTTTTTTTRTTTTTTTTTTAVTTDATAASTAAKRGRRYRVNACRSVCLAAEQTCPWLLPVADDSNPYAGEAAFTCMGKRG</sequence>
<keyword evidence="2" id="KW-0812">Transmembrane</keyword>
<dbReference type="Proteomes" id="UP000325440">
    <property type="component" value="Unassembled WGS sequence"/>
</dbReference>
<dbReference type="InterPro" id="IPR055288">
    <property type="entry name" value="NALCN_aux_factor_1/2"/>
</dbReference>
<protein>
    <submittedName>
        <fullName evidence="8">Frizzled domain</fullName>
    </submittedName>
</protein>
<name>A0A5E4NM33_9HEMI</name>
<gene>
    <name evidence="8" type="ORF">CINCED_3A021932</name>
</gene>
<feature type="compositionally biased region" description="Low complexity" evidence="7">
    <location>
        <begin position="646"/>
        <end position="681"/>
    </location>
</feature>
<keyword evidence="9" id="KW-1185">Reference proteome</keyword>
<dbReference type="AlphaFoldDB" id="A0A5E4NM33"/>
<keyword evidence="5" id="KW-0325">Glycoprotein</keyword>
<accession>A0A5E4NM33</accession>
<evidence type="ECO:0000313" key="8">
    <source>
        <dbReference type="EMBL" id="VVC43447.1"/>
    </source>
</evidence>
<dbReference type="GO" id="GO:0098703">
    <property type="term" value="P:calcium ion import across plasma membrane"/>
    <property type="evidence" value="ECO:0007669"/>
    <property type="project" value="TreeGrafter"/>
</dbReference>
<evidence type="ECO:0000256" key="4">
    <source>
        <dbReference type="ARBA" id="ARBA00023136"/>
    </source>
</evidence>
<keyword evidence="4" id="KW-0472">Membrane</keyword>
<feature type="compositionally biased region" description="Basic residues" evidence="7">
    <location>
        <begin position="29"/>
        <end position="42"/>
    </location>
</feature>
<feature type="compositionally biased region" description="Basic residues" evidence="7">
    <location>
        <begin position="143"/>
        <end position="153"/>
    </location>
</feature>
<organism evidence="8 9">
    <name type="scientific">Cinara cedri</name>
    <dbReference type="NCBI Taxonomy" id="506608"/>
    <lineage>
        <taxon>Eukaryota</taxon>
        <taxon>Metazoa</taxon>
        <taxon>Ecdysozoa</taxon>
        <taxon>Arthropoda</taxon>
        <taxon>Hexapoda</taxon>
        <taxon>Insecta</taxon>
        <taxon>Pterygota</taxon>
        <taxon>Neoptera</taxon>
        <taxon>Paraneoptera</taxon>
        <taxon>Hemiptera</taxon>
        <taxon>Sternorrhyncha</taxon>
        <taxon>Aphidomorpha</taxon>
        <taxon>Aphidoidea</taxon>
        <taxon>Aphididae</taxon>
        <taxon>Lachninae</taxon>
        <taxon>Cinara</taxon>
    </lineage>
</organism>
<evidence type="ECO:0000256" key="3">
    <source>
        <dbReference type="ARBA" id="ARBA00022989"/>
    </source>
</evidence>
<evidence type="ECO:0000313" key="9">
    <source>
        <dbReference type="Proteomes" id="UP000325440"/>
    </source>
</evidence>
<feature type="region of interest" description="Disordered" evidence="7">
    <location>
        <begin position="553"/>
        <end position="572"/>
    </location>
</feature>
<reference evidence="8 9" key="1">
    <citation type="submission" date="2019-08" db="EMBL/GenBank/DDBJ databases">
        <authorList>
            <person name="Alioto T."/>
            <person name="Alioto T."/>
            <person name="Gomez Garrido J."/>
        </authorList>
    </citation>
    <scope>NUCLEOTIDE SEQUENCE [LARGE SCALE GENOMIC DNA]</scope>
</reference>
<proteinExistence type="inferred from homology"/>
<feature type="compositionally biased region" description="Basic and acidic residues" evidence="7">
    <location>
        <begin position="636"/>
        <end position="645"/>
    </location>
</feature>
<evidence type="ECO:0000256" key="2">
    <source>
        <dbReference type="ARBA" id="ARBA00022692"/>
    </source>
</evidence>
<keyword evidence="3" id="KW-1133">Transmembrane helix</keyword>
<comment type="similarity">
    <text evidence="6">Belongs to the NALF family.</text>
</comment>
<feature type="region of interest" description="Disordered" evidence="7">
    <location>
        <begin position="606"/>
        <end position="681"/>
    </location>
</feature>
<feature type="region of interest" description="Disordered" evidence="7">
    <location>
        <begin position="445"/>
        <end position="465"/>
    </location>
</feature>
<feature type="compositionally biased region" description="Basic residues" evidence="7">
    <location>
        <begin position="80"/>
        <end position="93"/>
    </location>
</feature>
<feature type="compositionally biased region" description="Basic residues" evidence="7">
    <location>
        <begin position="106"/>
        <end position="115"/>
    </location>
</feature>
<dbReference type="PANTHER" id="PTHR15819">
    <property type="entry name" value="TRANSMEMBRANE PROTEIN FAM155"/>
    <property type="match status" value="1"/>
</dbReference>
<dbReference type="EMBL" id="CABPRJ010002369">
    <property type="protein sequence ID" value="VVC43447.1"/>
    <property type="molecule type" value="Genomic_DNA"/>
</dbReference>
<feature type="region of interest" description="Disordered" evidence="7">
    <location>
        <begin position="1"/>
        <end position="162"/>
    </location>
</feature>
<dbReference type="GO" id="GO:0005886">
    <property type="term" value="C:plasma membrane"/>
    <property type="evidence" value="ECO:0007669"/>
    <property type="project" value="TreeGrafter"/>
</dbReference>
<feature type="compositionally biased region" description="Pro residues" evidence="7">
    <location>
        <begin position="614"/>
        <end position="626"/>
    </location>
</feature>
<evidence type="ECO:0000256" key="5">
    <source>
        <dbReference type="ARBA" id="ARBA00023180"/>
    </source>
</evidence>
<evidence type="ECO:0000256" key="6">
    <source>
        <dbReference type="ARBA" id="ARBA00029445"/>
    </source>
</evidence>
<feature type="region of interest" description="Disordered" evidence="7">
    <location>
        <begin position="277"/>
        <end position="301"/>
    </location>
</feature>
<dbReference type="OrthoDB" id="10047996at2759"/>
<comment type="subcellular location">
    <subcellularLocation>
        <location evidence="1">Membrane</location>
        <topology evidence="1">Multi-pass membrane protein</topology>
    </subcellularLocation>
</comment>
<dbReference type="GO" id="GO:0015275">
    <property type="term" value="F:stretch-activated, monoatomic cation-selective, calcium channel activity"/>
    <property type="evidence" value="ECO:0007669"/>
    <property type="project" value="TreeGrafter"/>
</dbReference>